<dbReference type="InterPro" id="IPR023984">
    <property type="entry name" value="rSAM_ocin_1"/>
</dbReference>
<evidence type="ECO:0000259" key="6">
    <source>
        <dbReference type="PROSITE" id="PS51332"/>
    </source>
</evidence>
<organism evidence="8 9">
    <name type="scientific">Catenulispora subtropica</name>
    <dbReference type="NCBI Taxonomy" id="450798"/>
    <lineage>
        <taxon>Bacteria</taxon>
        <taxon>Bacillati</taxon>
        <taxon>Actinomycetota</taxon>
        <taxon>Actinomycetes</taxon>
        <taxon>Catenulisporales</taxon>
        <taxon>Catenulisporaceae</taxon>
        <taxon>Catenulispora</taxon>
    </lineage>
</organism>
<proteinExistence type="predicted"/>
<evidence type="ECO:0000256" key="1">
    <source>
        <dbReference type="ARBA" id="ARBA00001966"/>
    </source>
</evidence>
<dbReference type="SFLD" id="SFLDS00029">
    <property type="entry name" value="Radical_SAM"/>
    <property type="match status" value="1"/>
</dbReference>
<keyword evidence="4" id="KW-0408">Iron</keyword>
<dbReference type="PROSITE" id="PS51918">
    <property type="entry name" value="RADICAL_SAM"/>
    <property type="match status" value="1"/>
</dbReference>
<comment type="cofactor">
    <cofactor evidence="1">
        <name>[4Fe-4S] cluster</name>
        <dbReference type="ChEBI" id="CHEBI:49883"/>
    </cofactor>
</comment>
<dbReference type="SUPFAM" id="SSF102114">
    <property type="entry name" value="Radical SAM enzymes"/>
    <property type="match status" value="1"/>
</dbReference>
<evidence type="ECO:0000256" key="5">
    <source>
        <dbReference type="ARBA" id="ARBA00023014"/>
    </source>
</evidence>
<dbReference type="InterPro" id="IPR051198">
    <property type="entry name" value="BchE-like"/>
</dbReference>
<dbReference type="PANTHER" id="PTHR43409">
    <property type="entry name" value="ANAEROBIC MAGNESIUM-PROTOPORPHYRIN IX MONOMETHYL ESTER CYCLASE-RELATED"/>
    <property type="match status" value="1"/>
</dbReference>
<dbReference type="InterPro" id="IPR006158">
    <property type="entry name" value="Cobalamin-bd"/>
</dbReference>
<reference evidence="8 9" key="1">
    <citation type="journal article" date="2019" name="Int. J. Syst. Evol. Microbiol.">
        <title>The Global Catalogue of Microorganisms (GCM) 10K type strain sequencing project: providing services to taxonomists for standard genome sequencing and annotation.</title>
        <authorList>
            <consortium name="The Broad Institute Genomics Platform"/>
            <consortium name="The Broad Institute Genome Sequencing Center for Infectious Disease"/>
            <person name="Wu L."/>
            <person name="Ma J."/>
        </authorList>
    </citation>
    <scope>NUCLEOTIDE SEQUENCE [LARGE SCALE GENOMIC DNA]</scope>
    <source>
        <strain evidence="8 9">JCM 16013</strain>
    </source>
</reference>
<comment type="caution">
    <text evidence="8">The sequence shown here is derived from an EMBL/GenBank/DDBJ whole genome shotgun (WGS) entry which is preliminary data.</text>
</comment>
<dbReference type="InterPro" id="IPR023404">
    <property type="entry name" value="rSAM_horseshoe"/>
</dbReference>
<dbReference type="NCBIfam" id="TIGR03975">
    <property type="entry name" value="rSAM_ocin_1"/>
    <property type="match status" value="1"/>
</dbReference>
<evidence type="ECO:0000313" key="8">
    <source>
        <dbReference type="EMBL" id="GAA2001142.1"/>
    </source>
</evidence>
<dbReference type="InterPro" id="IPR006638">
    <property type="entry name" value="Elp3/MiaA/NifB-like_rSAM"/>
</dbReference>
<evidence type="ECO:0000256" key="4">
    <source>
        <dbReference type="ARBA" id="ARBA00023004"/>
    </source>
</evidence>
<evidence type="ECO:0000256" key="2">
    <source>
        <dbReference type="ARBA" id="ARBA00022691"/>
    </source>
</evidence>
<keyword evidence="9" id="KW-1185">Reference proteome</keyword>
<feature type="domain" description="B12-binding" evidence="6">
    <location>
        <begin position="87"/>
        <end position="229"/>
    </location>
</feature>
<name>A0ABN2T7V9_9ACTN</name>
<dbReference type="EMBL" id="BAAAQM010000070">
    <property type="protein sequence ID" value="GAA2001142.1"/>
    <property type="molecule type" value="Genomic_DNA"/>
</dbReference>
<keyword evidence="2" id="KW-0949">S-adenosyl-L-methionine</keyword>
<dbReference type="InterPro" id="IPR007197">
    <property type="entry name" value="rSAM"/>
</dbReference>
<sequence length="642" mass="72110">MESSPVTSARAGRPAKASVVLVSMPWHPPAEPSLGLAILKSCLTRAGVTSWVHHASSALLEFLTVDTHIFLARCLGINEFLFTANLDPVMDDGQLKELVHQATANLVAGGPQHPRYRSVPAICDLVLTLREEVIPAFLQRTAERVLAREPDLVGLTCMFDQTVASVALARTLKDLDPGLSVVLGGYALEGPPGDAVAAAFPFVDWVVRGDGEDAIVTLAEAAVGRDPRATRPPHGVIRSPKVNLTTSPTPDYDDWFAGLDVLHNEHKVRVKTSSLLVESSRGCWWGATKHCVFCGIDEETLRYRQKPPEQILGMLRELRGRYGQDMVLRFSDYIFPKANYETLLPALAEESPNFKLWGEIKANQPLERVEAFARAGFAGMQPGIESFSSAVLRSMDKGVRAIDNVALLVHGYENRIIIEYNFLYGLPDDQPHDYQDMIDRIPLLYHLTPPVSRTETIITRFAPLQADPERFLIPARPRHYRSYDLIFSQKFLESVGLDMDDYCYYFERNFEYKPGLHPLYRLVVDIINCWKRQHQERDVWLSYQLGSKGTVRISDARYGEADEYDLSPQAGALLVAALPRPLNMGRYAEQNRDGTSAALKELRERRLIWEEKDLIVGLPTSRHAAEERMGSGWVREWEGIYT</sequence>
<dbReference type="PROSITE" id="PS51332">
    <property type="entry name" value="B12_BINDING"/>
    <property type="match status" value="1"/>
</dbReference>
<dbReference type="SFLD" id="SFLDF00324">
    <property type="entry name" value="bacteriocin_maturation"/>
    <property type="match status" value="1"/>
</dbReference>
<evidence type="ECO:0000313" key="9">
    <source>
        <dbReference type="Proteomes" id="UP001499854"/>
    </source>
</evidence>
<evidence type="ECO:0000256" key="3">
    <source>
        <dbReference type="ARBA" id="ARBA00022723"/>
    </source>
</evidence>
<dbReference type="Proteomes" id="UP001499854">
    <property type="component" value="Unassembled WGS sequence"/>
</dbReference>
<dbReference type="PANTHER" id="PTHR43409:SF7">
    <property type="entry name" value="BLL1977 PROTEIN"/>
    <property type="match status" value="1"/>
</dbReference>
<feature type="domain" description="Radical SAM core" evidence="7">
    <location>
        <begin position="269"/>
        <end position="484"/>
    </location>
</feature>
<accession>A0ABN2T7V9</accession>
<dbReference type="InterPro" id="IPR058240">
    <property type="entry name" value="rSAM_sf"/>
</dbReference>
<dbReference type="SMART" id="SM00729">
    <property type="entry name" value="Elp3"/>
    <property type="match status" value="1"/>
</dbReference>
<dbReference type="Gene3D" id="3.80.30.20">
    <property type="entry name" value="tm_1862 like domain"/>
    <property type="match status" value="1"/>
</dbReference>
<dbReference type="SFLD" id="SFLDG01082">
    <property type="entry name" value="B12-binding_domain_containing"/>
    <property type="match status" value="1"/>
</dbReference>
<gene>
    <name evidence="8" type="ORF">GCM10009838_78560</name>
</gene>
<dbReference type="Gene3D" id="3.40.50.280">
    <property type="entry name" value="Cobalamin-binding domain"/>
    <property type="match status" value="1"/>
</dbReference>
<keyword evidence="5" id="KW-0411">Iron-sulfur</keyword>
<keyword evidence="3" id="KW-0479">Metal-binding</keyword>
<protein>
    <submittedName>
        <fullName evidence="8">RiPP maturation radical SAM C-methyltransferase</fullName>
    </submittedName>
</protein>
<evidence type="ECO:0000259" key="7">
    <source>
        <dbReference type="PROSITE" id="PS51918"/>
    </source>
</evidence>
<dbReference type="Pfam" id="PF04055">
    <property type="entry name" value="Radical_SAM"/>
    <property type="match status" value="1"/>
</dbReference>
<dbReference type="Pfam" id="PF02310">
    <property type="entry name" value="B12-binding"/>
    <property type="match status" value="1"/>
</dbReference>